<keyword evidence="3" id="KW-1185">Reference proteome</keyword>
<dbReference type="InterPro" id="IPR029044">
    <property type="entry name" value="Nucleotide-diphossugar_trans"/>
</dbReference>
<dbReference type="GO" id="GO:0016740">
    <property type="term" value="F:transferase activity"/>
    <property type="evidence" value="ECO:0007669"/>
    <property type="project" value="UniProtKB-KW"/>
</dbReference>
<feature type="domain" description="Glycosyltransferase 2-like" evidence="1">
    <location>
        <begin position="5"/>
        <end position="128"/>
    </location>
</feature>
<dbReference type="CDD" id="cd04179">
    <property type="entry name" value="DPM_DPG-synthase_like"/>
    <property type="match status" value="1"/>
</dbReference>
<dbReference type="Proteomes" id="UP000267187">
    <property type="component" value="Unassembled WGS sequence"/>
</dbReference>
<dbReference type="SUPFAM" id="SSF53448">
    <property type="entry name" value="Nucleotide-diphospho-sugar transferases"/>
    <property type="match status" value="1"/>
</dbReference>
<gene>
    <name evidence="2" type="ORF">DFR27_0427</name>
</gene>
<evidence type="ECO:0000259" key="1">
    <source>
        <dbReference type="Pfam" id="PF00535"/>
    </source>
</evidence>
<dbReference type="RefSeq" id="WP_211327531.1">
    <property type="nucleotide sequence ID" value="NZ_REFJ01000001.1"/>
</dbReference>
<protein>
    <submittedName>
        <fullName evidence="2">Glycosyltransferase involved in cell wall biosynthesis</fullName>
    </submittedName>
</protein>
<reference evidence="2 3" key="1">
    <citation type="submission" date="2018-10" db="EMBL/GenBank/DDBJ databases">
        <title>Genomic Encyclopedia of Type Strains, Phase IV (KMG-IV): sequencing the most valuable type-strain genomes for metagenomic binning, comparative biology and taxonomic classification.</title>
        <authorList>
            <person name="Goeker M."/>
        </authorList>
    </citation>
    <scope>NUCLEOTIDE SEQUENCE [LARGE SCALE GENOMIC DNA]</scope>
    <source>
        <strain evidence="2 3">DSM 25080</strain>
    </source>
</reference>
<evidence type="ECO:0000313" key="3">
    <source>
        <dbReference type="Proteomes" id="UP000267187"/>
    </source>
</evidence>
<keyword evidence="2" id="KW-0808">Transferase</keyword>
<dbReference type="AlphaFoldDB" id="A0A3M0AID6"/>
<dbReference type="Gene3D" id="3.90.550.10">
    <property type="entry name" value="Spore Coat Polysaccharide Biosynthesis Protein SpsA, Chain A"/>
    <property type="match status" value="1"/>
</dbReference>
<comment type="caution">
    <text evidence="2">The sequence shown here is derived from an EMBL/GenBank/DDBJ whole genome shotgun (WGS) entry which is preliminary data.</text>
</comment>
<sequence>MKIAVLIPYYNHPNAIGAVVEQIISHGLPVLIVNDGSSADSDKVLARLAELALVEVLHREENGGKGAAVVSGLRWAEQLGFSHVIQVDADGQHDLDALPILLGTATENPEALIAGQPQFDESIPRRRLYGRYITHFLVWLNSLSFAIKDSMCGFRVYPLTATLRAVDQGEMHWRMGFDIEILVRLHWQGVAMLWVPVKVSYPDDGVSHFRAVQDNLEIASTHWRLFLGMLVRSPKLVSRWFK</sequence>
<dbReference type="GO" id="GO:0006487">
    <property type="term" value="P:protein N-linked glycosylation"/>
    <property type="evidence" value="ECO:0007669"/>
    <property type="project" value="TreeGrafter"/>
</dbReference>
<dbReference type="PANTHER" id="PTHR10859:SF91">
    <property type="entry name" value="DOLICHYL-PHOSPHATE BETA-GLUCOSYLTRANSFERASE"/>
    <property type="match status" value="1"/>
</dbReference>
<dbReference type="EMBL" id="REFJ01000001">
    <property type="protein sequence ID" value="RMA82478.1"/>
    <property type="molecule type" value="Genomic_DNA"/>
</dbReference>
<name>A0A3M0AID6_9GAMM</name>
<organism evidence="2 3">
    <name type="scientific">Umboniibacter marinipuniceus</name>
    <dbReference type="NCBI Taxonomy" id="569599"/>
    <lineage>
        <taxon>Bacteria</taxon>
        <taxon>Pseudomonadati</taxon>
        <taxon>Pseudomonadota</taxon>
        <taxon>Gammaproteobacteria</taxon>
        <taxon>Cellvibrionales</taxon>
        <taxon>Cellvibrionaceae</taxon>
        <taxon>Umboniibacter</taxon>
    </lineage>
</organism>
<dbReference type="PANTHER" id="PTHR10859">
    <property type="entry name" value="GLYCOSYL TRANSFERASE"/>
    <property type="match status" value="1"/>
</dbReference>
<accession>A0A3M0AID6</accession>
<proteinExistence type="predicted"/>
<dbReference type="Pfam" id="PF00535">
    <property type="entry name" value="Glycos_transf_2"/>
    <property type="match status" value="1"/>
</dbReference>
<evidence type="ECO:0000313" key="2">
    <source>
        <dbReference type="EMBL" id="RMA82478.1"/>
    </source>
</evidence>
<dbReference type="InterPro" id="IPR001173">
    <property type="entry name" value="Glyco_trans_2-like"/>
</dbReference>